<dbReference type="Proteomes" id="UP000800082">
    <property type="component" value="Unassembled WGS sequence"/>
</dbReference>
<dbReference type="AlphaFoldDB" id="A0A6A5RDV4"/>
<gene>
    <name evidence="1" type="ORF">M421DRAFT_237804</name>
</gene>
<sequence length="158" mass="18556">MFHVRLLTRSLHTPPIDPRETFVLPLVFTYRPSWIHVMLPVRSSQQIQSPYQRIVFLVQCLRSEISHTNQPHVGRQSQLLSSKCFFRLTAYSRPDKYQPAAKPRRVLDLQQFRIVHSFSYLFLCWLGVWPNQQEKALHARSAAKATKIRDHRSECTAS</sequence>
<protein>
    <submittedName>
        <fullName evidence="1">Uncharacterized protein</fullName>
    </submittedName>
</protein>
<accession>A0A6A5RDV4</accession>
<evidence type="ECO:0000313" key="1">
    <source>
        <dbReference type="EMBL" id="KAF1925500.1"/>
    </source>
</evidence>
<dbReference type="RefSeq" id="XP_033445752.1">
    <property type="nucleotide sequence ID" value="XM_033588460.1"/>
</dbReference>
<proteinExistence type="predicted"/>
<evidence type="ECO:0000313" key="2">
    <source>
        <dbReference type="Proteomes" id="UP000800082"/>
    </source>
</evidence>
<organism evidence="1 2">
    <name type="scientific">Didymella exigua CBS 183.55</name>
    <dbReference type="NCBI Taxonomy" id="1150837"/>
    <lineage>
        <taxon>Eukaryota</taxon>
        <taxon>Fungi</taxon>
        <taxon>Dikarya</taxon>
        <taxon>Ascomycota</taxon>
        <taxon>Pezizomycotina</taxon>
        <taxon>Dothideomycetes</taxon>
        <taxon>Pleosporomycetidae</taxon>
        <taxon>Pleosporales</taxon>
        <taxon>Pleosporineae</taxon>
        <taxon>Didymellaceae</taxon>
        <taxon>Didymella</taxon>
    </lineage>
</organism>
<dbReference type="EMBL" id="ML978983">
    <property type="protein sequence ID" value="KAF1925500.1"/>
    <property type="molecule type" value="Genomic_DNA"/>
</dbReference>
<keyword evidence="2" id="KW-1185">Reference proteome</keyword>
<dbReference type="GeneID" id="54346107"/>
<name>A0A6A5RDV4_9PLEO</name>
<reference evidence="1" key="1">
    <citation type="journal article" date="2020" name="Stud. Mycol.">
        <title>101 Dothideomycetes genomes: a test case for predicting lifestyles and emergence of pathogens.</title>
        <authorList>
            <person name="Haridas S."/>
            <person name="Albert R."/>
            <person name="Binder M."/>
            <person name="Bloem J."/>
            <person name="Labutti K."/>
            <person name="Salamov A."/>
            <person name="Andreopoulos B."/>
            <person name="Baker S."/>
            <person name="Barry K."/>
            <person name="Bills G."/>
            <person name="Bluhm B."/>
            <person name="Cannon C."/>
            <person name="Castanera R."/>
            <person name="Culley D."/>
            <person name="Daum C."/>
            <person name="Ezra D."/>
            <person name="Gonzalez J."/>
            <person name="Henrissat B."/>
            <person name="Kuo A."/>
            <person name="Liang C."/>
            <person name="Lipzen A."/>
            <person name="Lutzoni F."/>
            <person name="Magnuson J."/>
            <person name="Mondo S."/>
            <person name="Nolan M."/>
            <person name="Ohm R."/>
            <person name="Pangilinan J."/>
            <person name="Park H.-J."/>
            <person name="Ramirez L."/>
            <person name="Alfaro M."/>
            <person name="Sun H."/>
            <person name="Tritt A."/>
            <person name="Yoshinaga Y."/>
            <person name="Zwiers L.-H."/>
            <person name="Turgeon B."/>
            <person name="Goodwin S."/>
            <person name="Spatafora J."/>
            <person name="Crous P."/>
            <person name="Grigoriev I."/>
        </authorList>
    </citation>
    <scope>NUCLEOTIDE SEQUENCE</scope>
    <source>
        <strain evidence="1">CBS 183.55</strain>
    </source>
</reference>